<dbReference type="PROSITE" id="PS51831">
    <property type="entry name" value="HD"/>
    <property type="match status" value="1"/>
</dbReference>
<dbReference type="AlphaFoldDB" id="A0A1E7KZD3"/>
<comment type="caution">
    <text evidence="4">The sequence shown here is derived from an EMBL/GenBank/DDBJ whole genome shotgun (WGS) entry which is preliminary data.</text>
</comment>
<sequence length="396" mass="43423">MTAPGGYDAADLERHRQEEDRSPFAVDRARIVRSVAWRSLSDKTQVLDRGEGPAPRARLTHSLEVAHLAHAIGTPLGADPLLLELAGLAHDLGHPPFGHNGERALHTLAEPVGGFEGNAQTFRILTRLEPGPTGTEGLNLTRAALDATCKYPWPRMAGSRKWGVYDDDTHHFTWMRLTAPERQLCFEAQIMDWADDVASAVSDVDDALRARRLRPAVLADRQERAALADLAVGRFTSQSRDAVEEAAARLAAMPALATLAARGYDGTAGARSCLAALVEQLTSRLIREAVVATRTRYGEPALTRYRAGLVVPDSARAEAAYLKAVILHHVLHDPMRRTRRGRQRELLSELHHALRRRPPTSTTERGLIDHIASLTEHEAVAEHARLLPGQKTITLG</sequence>
<dbReference type="PANTHER" id="PTHR11373:SF32">
    <property type="entry name" value="DEOXYGUANOSINETRIPHOSPHATE TRIPHOSPHOHYDROLASE"/>
    <property type="match status" value="1"/>
</dbReference>
<feature type="domain" description="HD" evidence="3">
    <location>
        <begin position="58"/>
        <end position="200"/>
    </location>
</feature>
<dbReference type="Proteomes" id="UP000176005">
    <property type="component" value="Unassembled WGS sequence"/>
</dbReference>
<organism evidence="4 5">
    <name type="scientific">Streptomyces nanshensis</name>
    <dbReference type="NCBI Taxonomy" id="518642"/>
    <lineage>
        <taxon>Bacteria</taxon>
        <taxon>Bacillati</taxon>
        <taxon>Actinomycetota</taxon>
        <taxon>Actinomycetes</taxon>
        <taxon>Kitasatosporales</taxon>
        <taxon>Streptomycetaceae</taxon>
        <taxon>Streptomyces</taxon>
    </lineage>
</organism>
<dbReference type="InterPro" id="IPR003607">
    <property type="entry name" value="HD/PDEase_dom"/>
</dbReference>
<protein>
    <recommendedName>
        <fullName evidence="3">HD domain-containing protein</fullName>
    </recommendedName>
</protein>
<dbReference type="SMART" id="SM00471">
    <property type="entry name" value="HDc"/>
    <property type="match status" value="1"/>
</dbReference>
<keyword evidence="1" id="KW-0378">Hydrolase</keyword>
<dbReference type="EMBL" id="LJGW01000377">
    <property type="protein sequence ID" value="OEV09317.1"/>
    <property type="molecule type" value="Genomic_DNA"/>
</dbReference>
<dbReference type="NCBIfam" id="NF002829">
    <property type="entry name" value="PRK03007.1"/>
    <property type="match status" value="1"/>
</dbReference>
<dbReference type="CDD" id="cd00077">
    <property type="entry name" value="HDc"/>
    <property type="match status" value="1"/>
</dbReference>
<dbReference type="RefSeq" id="WP_070018816.1">
    <property type="nucleotide sequence ID" value="NZ_LJGW01000377.1"/>
</dbReference>
<keyword evidence="5" id="KW-1185">Reference proteome</keyword>
<gene>
    <name evidence="4" type="ORF">AN218_23065</name>
</gene>
<dbReference type="InterPro" id="IPR026875">
    <property type="entry name" value="PHydrolase_assoc_dom"/>
</dbReference>
<evidence type="ECO:0000313" key="4">
    <source>
        <dbReference type="EMBL" id="OEV09317.1"/>
    </source>
</evidence>
<evidence type="ECO:0000256" key="2">
    <source>
        <dbReference type="SAM" id="MobiDB-lite"/>
    </source>
</evidence>
<dbReference type="InterPro" id="IPR050135">
    <property type="entry name" value="dGTPase-like"/>
</dbReference>
<dbReference type="GO" id="GO:0008832">
    <property type="term" value="F:dGTPase activity"/>
    <property type="evidence" value="ECO:0007669"/>
    <property type="project" value="TreeGrafter"/>
</dbReference>
<dbReference type="InterPro" id="IPR006674">
    <property type="entry name" value="HD_domain"/>
</dbReference>
<dbReference type="SUPFAM" id="SSF109604">
    <property type="entry name" value="HD-domain/PDEase-like"/>
    <property type="match status" value="1"/>
</dbReference>
<dbReference type="NCBIfam" id="TIGR01353">
    <property type="entry name" value="dGTP_triPase"/>
    <property type="match status" value="1"/>
</dbReference>
<dbReference type="InterPro" id="IPR006261">
    <property type="entry name" value="dGTPase"/>
</dbReference>
<dbReference type="Pfam" id="PF13286">
    <property type="entry name" value="HD_assoc"/>
    <property type="match status" value="1"/>
</dbReference>
<name>A0A1E7KZD3_9ACTN</name>
<dbReference type="PANTHER" id="PTHR11373">
    <property type="entry name" value="DEOXYNUCLEOSIDE TRIPHOSPHATE TRIPHOSPHOHYDROLASE"/>
    <property type="match status" value="1"/>
</dbReference>
<feature type="compositionally biased region" description="Basic and acidic residues" evidence="2">
    <location>
        <begin position="11"/>
        <end position="23"/>
    </location>
</feature>
<dbReference type="PATRIC" id="fig|518642.10.peg.4874"/>
<dbReference type="GO" id="GO:0006203">
    <property type="term" value="P:dGTP catabolic process"/>
    <property type="evidence" value="ECO:0007669"/>
    <property type="project" value="TreeGrafter"/>
</dbReference>
<accession>A0A1E7KZD3</accession>
<dbReference type="Gene3D" id="1.10.3210.10">
    <property type="entry name" value="Hypothetical protein af1432"/>
    <property type="match status" value="1"/>
</dbReference>
<evidence type="ECO:0000256" key="1">
    <source>
        <dbReference type="ARBA" id="ARBA00022801"/>
    </source>
</evidence>
<proteinExistence type="predicted"/>
<reference evidence="4 5" key="1">
    <citation type="journal article" date="2016" name="Front. Microbiol.">
        <title>Comparative Genomics Analysis of Streptomyces Species Reveals Their Adaptation to the Marine Environment and Their Diversity at the Genomic Level.</title>
        <authorList>
            <person name="Tian X."/>
            <person name="Zhang Z."/>
            <person name="Yang T."/>
            <person name="Chen M."/>
            <person name="Li J."/>
            <person name="Chen F."/>
            <person name="Yang J."/>
            <person name="Li W."/>
            <person name="Zhang B."/>
            <person name="Zhang Z."/>
            <person name="Wu J."/>
            <person name="Zhang C."/>
            <person name="Long L."/>
            <person name="Xiao J."/>
        </authorList>
    </citation>
    <scope>NUCLEOTIDE SEQUENCE [LARGE SCALE GENOMIC DNA]</scope>
    <source>
        <strain evidence="4 5">SCSIO 10429</strain>
    </source>
</reference>
<evidence type="ECO:0000313" key="5">
    <source>
        <dbReference type="Proteomes" id="UP000176005"/>
    </source>
</evidence>
<feature type="region of interest" description="Disordered" evidence="2">
    <location>
        <begin position="1"/>
        <end position="23"/>
    </location>
</feature>
<dbReference type="Pfam" id="PF01966">
    <property type="entry name" value="HD"/>
    <property type="match status" value="1"/>
</dbReference>
<evidence type="ECO:0000259" key="3">
    <source>
        <dbReference type="PROSITE" id="PS51831"/>
    </source>
</evidence>